<dbReference type="BioCyc" id="LINT1085541:G11IQ-4178-MONOMER"/>
<dbReference type="AlphaFoldDB" id="N1UQG4"/>
<accession>N1UQG4</accession>
<gene>
    <name evidence="1" type="ORF">LEP1GSC115_0402</name>
</gene>
<comment type="caution">
    <text evidence="1">The sequence shown here is derived from an EMBL/GenBank/DDBJ whole genome shotgun (WGS) entry which is preliminary data.</text>
</comment>
<name>N1UQG4_LEPIR</name>
<dbReference type="Proteomes" id="UP000012220">
    <property type="component" value="Unassembled WGS sequence"/>
</dbReference>
<evidence type="ECO:0000313" key="2">
    <source>
        <dbReference type="Proteomes" id="UP000012220"/>
    </source>
</evidence>
<sequence length="45" mass="5594">MILRLDTWDSWLQYFLARHFPEWTLRIADGELRAAQKRLEQKNNY</sequence>
<reference evidence="1 2" key="1">
    <citation type="submission" date="2013-02" db="EMBL/GenBank/DDBJ databases">
        <authorList>
            <person name="Harkins D.M."/>
            <person name="Durkin A.S."/>
            <person name="Brinkac L.M."/>
            <person name="Haft D.H."/>
            <person name="Selengut J.D."/>
            <person name="Sanka R."/>
            <person name="DePew J."/>
            <person name="Purushe J."/>
            <person name="Picardeau M."/>
            <person name="Werts C."/>
            <person name="Goarant C."/>
            <person name="Vinetz J.M."/>
            <person name="Sutton G.G."/>
            <person name="Nierman W.C."/>
            <person name="Fouts D.E."/>
        </authorList>
    </citation>
    <scope>NUCLEOTIDE SEQUENCE [LARGE SCALE GENOMIC DNA]</scope>
    <source>
        <strain evidence="1 2">200703203</strain>
    </source>
</reference>
<dbReference type="EMBL" id="AHNY02000214">
    <property type="protein sequence ID" value="EMY24050.1"/>
    <property type="molecule type" value="Genomic_DNA"/>
</dbReference>
<evidence type="ECO:0000313" key="1">
    <source>
        <dbReference type="EMBL" id="EMY24050.1"/>
    </source>
</evidence>
<proteinExistence type="predicted"/>
<organism evidence="1 2">
    <name type="scientific">Leptospira interrogans serovar Australis str. 200703203</name>
    <dbReference type="NCBI Taxonomy" id="1085541"/>
    <lineage>
        <taxon>Bacteria</taxon>
        <taxon>Pseudomonadati</taxon>
        <taxon>Spirochaetota</taxon>
        <taxon>Spirochaetia</taxon>
        <taxon>Leptospirales</taxon>
        <taxon>Leptospiraceae</taxon>
        <taxon>Leptospira</taxon>
    </lineage>
</organism>
<protein>
    <submittedName>
        <fullName evidence="1">Uncharacterized protein</fullName>
    </submittedName>
</protein>